<feature type="transmembrane region" description="Helical" evidence="1">
    <location>
        <begin position="57"/>
        <end position="78"/>
    </location>
</feature>
<keyword evidence="1" id="KW-0472">Membrane</keyword>
<dbReference type="EMBL" id="DS268476">
    <property type="protein sequence ID" value="EFP08747.1"/>
    <property type="molecule type" value="Genomic_DNA"/>
</dbReference>
<proteinExistence type="predicted"/>
<dbReference type="FunCoup" id="E3MTI9">
    <property type="interactions" value="426"/>
</dbReference>
<evidence type="ECO:0000313" key="3">
    <source>
        <dbReference type="Proteomes" id="UP000008281"/>
    </source>
</evidence>
<reference evidence="2" key="1">
    <citation type="submission" date="2007-07" db="EMBL/GenBank/DDBJ databases">
        <title>PCAP assembly of the Caenorhabditis remanei genome.</title>
        <authorList>
            <consortium name="The Caenorhabditis remanei Sequencing Consortium"/>
            <person name="Wilson R.K."/>
        </authorList>
    </citation>
    <scope>NUCLEOTIDE SEQUENCE [LARGE SCALE GENOMIC DNA]</scope>
    <source>
        <strain evidence="2">PB4641</strain>
    </source>
</reference>
<feature type="transmembrane region" description="Helical" evidence="1">
    <location>
        <begin position="113"/>
        <end position="131"/>
    </location>
</feature>
<dbReference type="Pfam" id="PF10324">
    <property type="entry name" value="7TM_GPCR_Srw"/>
    <property type="match status" value="1"/>
</dbReference>
<keyword evidence="1" id="KW-1133">Transmembrane helix</keyword>
<feature type="transmembrane region" description="Helical" evidence="1">
    <location>
        <begin position="276"/>
        <end position="295"/>
    </location>
</feature>
<dbReference type="PANTHER" id="PTHR22751">
    <property type="entry name" value="G-PROTEIN COUPLED RECEPTOR-RELATED"/>
    <property type="match status" value="1"/>
</dbReference>
<sequence>MPFINVQWLSGQTPGYNYQTTIPDVIFKTNLYCLPLALLFNIFHFKTLIRPNLRSSAIYTFHSFLAVSNFSYILSSWYPTFLHFMRAENEYCYRSYTYSGIQIQLIAGGIRDFSTIFSSWLICYMGLYTCLGRFWNIFKSAKIAFWNSVVVMVLSSFGGITLWSKHEVAEVTTDMDCFSISRTLNPLRYLAIIPDDYLPMYQMILGLIRNVKLVPLYIYPVWLVVLIGFLVVTVVKKERSDQLPSLLLTTCQTIQFLVTYLPEALISYFGSEVARWLPITILFNILLQIILCFVISEKYRDAANFFERMIQIEPVEEINMAVVRTD</sequence>
<dbReference type="OMA" id="TERNIRW"/>
<feature type="transmembrane region" description="Helical" evidence="1">
    <location>
        <begin position="25"/>
        <end position="45"/>
    </location>
</feature>
<evidence type="ECO:0000313" key="2">
    <source>
        <dbReference type="EMBL" id="EFP08747.1"/>
    </source>
</evidence>
<feature type="transmembrane region" description="Helical" evidence="1">
    <location>
        <begin position="247"/>
        <end position="270"/>
    </location>
</feature>
<name>E3MTI9_CAERE</name>
<feature type="transmembrane region" description="Helical" evidence="1">
    <location>
        <begin position="216"/>
        <end position="235"/>
    </location>
</feature>
<dbReference type="eggNOG" id="ENOG502THXC">
    <property type="taxonomic scope" value="Eukaryota"/>
</dbReference>
<protein>
    <submittedName>
        <fullName evidence="2">Uncharacterized protein</fullName>
    </submittedName>
</protein>
<dbReference type="OrthoDB" id="10504512at2759"/>
<keyword evidence="3" id="KW-1185">Reference proteome</keyword>
<evidence type="ECO:0000256" key="1">
    <source>
        <dbReference type="SAM" id="Phobius"/>
    </source>
</evidence>
<gene>
    <name evidence="2" type="ORF">CRE_19739</name>
</gene>
<dbReference type="GO" id="GO:0008528">
    <property type="term" value="F:G protein-coupled peptide receptor activity"/>
    <property type="evidence" value="ECO:0007669"/>
    <property type="project" value="InterPro"/>
</dbReference>
<organism evidence="3">
    <name type="scientific">Caenorhabditis remanei</name>
    <name type="common">Caenorhabditis vulgaris</name>
    <dbReference type="NCBI Taxonomy" id="31234"/>
    <lineage>
        <taxon>Eukaryota</taxon>
        <taxon>Metazoa</taxon>
        <taxon>Ecdysozoa</taxon>
        <taxon>Nematoda</taxon>
        <taxon>Chromadorea</taxon>
        <taxon>Rhabditida</taxon>
        <taxon>Rhabditina</taxon>
        <taxon>Rhabditomorpha</taxon>
        <taxon>Rhabditoidea</taxon>
        <taxon>Rhabditidae</taxon>
        <taxon>Peloderinae</taxon>
        <taxon>Caenorhabditis</taxon>
    </lineage>
</organism>
<dbReference type="InParanoid" id="E3MTI9"/>
<accession>E3MTI9</accession>
<keyword evidence="1" id="KW-0812">Transmembrane</keyword>
<feature type="transmembrane region" description="Helical" evidence="1">
    <location>
        <begin position="143"/>
        <end position="163"/>
    </location>
</feature>
<dbReference type="HOGENOM" id="CLU_834795_0_0_1"/>
<dbReference type="AlphaFoldDB" id="E3MTI9"/>
<dbReference type="Proteomes" id="UP000008281">
    <property type="component" value="Unassembled WGS sequence"/>
</dbReference>
<dbReference type="InterPro" id="IPR019427">
    <property type="entry name" value="7TM_GPCR_serpentine_rcpt_Srw"/>
</dbReference>
<dbReference type="PANTHER" id="PTHR22751:SF287">
    <property type="entry name" value="G-PROTEIN COUPLED RECEPTORS FAMILY 1 PROFILE DOMAIN-CONTAINING PROTEIN-RELATED"/>
    <property type="match status" value="1"/>
</dbReference>